<evidence type="ECO:0000313" key="2">
    <source>
        <dbReference type="EMBL" id="RHZ49476.1"/>
    </source>
</evidence>
<feature type="region of interest" description="Disordered" evidence="1">
    <location>
        <begin position="90"/>
        <end position="115"/>
    </location>
</feature>
<dbReference type="Proteomes" id="UP000266861">
    <property type="component" value="Unassembled WGS sequence"/>
</dbReference>
<accession>A0A397GJ66</accession>
<dbReference type="AlphaFoldDB" id="A0A397GJ66"/>
<proteinExistence type="predicted"/>
<reference evidence="2 3" key="1">
    <citation type="submission" date="2018-08" db="EMBL/GenBank/DDBJ databases">
        <title>Genome and evolution of the arbuscular mycorrhizal fungus Diversispora epigaea (formerly Glomus versiforme) and its bacterial endosymbionts.</title>
        <authorList>
            <person name="Sun X."/>
            <person name="Fei Z."/>
            <person name="Harrison M."/>
        </authorList>
    </citation>
    <scope>NUCLEOTIDE SEQUENCE [LARGE SCALE GENOMIC DNA]</scope>
    <source>
        <strain evidence="2 3">IT104</strain>
    </source>
</reference>
<name>A0A397GJ66_9GLOM</name>
<evidence type="ECO:0000313" key="3">
    <source>
        <dbReference type="Proteomes" id="UP000266861"/>
    </source>
</evidence>
<feature type="compositionally biased region" description="Polar residues" evidence="1">
    <location>
        <begin position="103"/>
        <end position="114"/>
    </location>
</feature>
<protein>
    <submittedName>
        <fullName evidence="2">Uncharacterized protein</fullName>
    </submittedName>
</protein>
<comment type="caution">
    <text evidence="2">The sequence shown here is derived from an EMBL/GenBank/DDBJ whole genome shotgun (WGS) entry which is preliminary data.</text>
</comment>
<sequence length="131" mass="15510">MKFNLHQCQLLLLAGDDSDNDDDDDKTLFSNYTSYFHRKFHPRLIPLYWYYKNKDLSNKPFLSSYQIDEIISIIPESSVPFLTTDYLNNRNEEEKKDENINNVRENASKNTENSGLDKENCSWFLKILTSK</sequence>
<evidence type="ECO:0000256" key="1">
    <source>
        <dbReference type="SAM" id="MobiDB-lite"/>
    </source>
</evidence>
<keyword evidence="3" id="KW-1185">Reference proteome</keyword>
<feature type="compositionally biased region" description="Basic and acidic residues" evidence="1">
    <location>
        <begin position="90"/>
        <end position="99"/>
    </location>
</feature>
<organism evidence="2 3">
    <name type="scientific">Diversispora epigaea</name>
    <dbReference type="NCBI Taxonomy" id="1348612"/>
    <lineage>
        <taxon>Eukaryota</taxon>
        <taxon>Fungi</taxon>
        <taxon>Fungi incertae sedis</taxon>
        <taxon>Mucoromycota</taxon>
        <taxon>Glomeromycotina</taxon>
        <taxon>Glomeromycetes</taxon>
        <taxon>Diversisporales</taxon>
        <taxon>Diversisporaceae</taxon>
        <taxon>Diversispora</taxon>
    </lineage>
</organism>
<dbReference type="EMBL" id="PQFF01000449">
    <property type="protein sequence ID" value="RHZ49476.1"/>
    <property type="molecule type" value="Genomic_DNA"/>
</dbReference>
<gene>
    <name evidence="2" type="ORF">Glove_520g10</name>
</gene>